<comment type="caution">
    <text evidence="1">The sequence shown here is derived from an EMBL/GenBank/DDBJ whole genome shotgun (WGS) entry which is preliminary data.</text>
</comment>
<gene>
    <name evidence="1" type="ORF">BCR32DRAFT_277907</name>
</gene>
<proteinExistence type="predicted"/>
<dbReference type="AlphaFoldDB" id="A0A1Y1XDR5"/>
<dbReference type="Proteomes" id="UP000193944">
    <property type="component" value="Unassembled WGS sequence"/>
</dbReference>
<reference evidence="1 2" key="1">
    <citation type="submission" date="2016-08" db="EMBL/GenBank/DDBJ databases">
        <title>A Parts List for Fungal Cellulosomes Revealed by Comparative Genomics.</title>
        <authorList>
            <consortium name="DOE Joint Genome Institute"/>
            <person name="Haitjema C.H."/>
            <person name="Gilmore S.P."/>
            <person name="Henske J.K."/>
            <person name="Solomon K.V."/>
            <person name="De Groot R."/>
            <person name="Kuo A."/>
            <person name="Mondo S.J."/>
            <person name="Salamov A.A."/>
            <person name="Labutti K."/>
            <person name="Zhao Z."/>
            <person name="Chiniquy J."/>
            <person name="Barry K."/>
            <person name="Brewer H.M."/>
            <person name="Purvine S.O."/>
            <person name="Wright A.T."/>
            <person name="Boxma B."/>
            <person name="Van Alen T."/>
            <person name="Hackstein J.H."/>
            <person name="Baker S.E."/>
            <person name="Grigoriev I.V."/>
            <person name="O'Malley M.A."/>
        </authorList>
    </citation>
    <scope>NUCLEOTIDE SEQUENCE [LARGE SCALE GENOMIC DNA]</scope>
    <source>
        <strain evidence="1 2">S4</strain>
    </source>
</reference>
<reference evidence="1 2" key="2">
    <citation type="submission" date="2016-08" db="EMBL/GenBank/DDBJ databases">
        <title>Pervasive Adenine N6-methylation of Active Genes in Fungi.</title>
        <authorList>
            <consortium name="DOE Joint Genome Institute"/>
            <person name="Mondo S.J."/>
            <person name="Dannebaum R.O."/>
            <person name="Kuo R.C."/>
            <person name="Labutti K."/>
            <person name="Haridas S."/>
            <person name="Kuo A."/>
            <person name="Salamov A."/>
            <person name="Ahrendt S.R."/>
            <person name="Lipzen A."/>
            <person name="Sullivan W."/>
            <person name="Andreopoulos W.B."/>
            <person name="Clum A."/>
            <person name="Lindquist E."/>
            <person name="Daum C."/>
            <person name="Ramamoorthy G.K."/>
            <person name="Gryganskyi A."/>
            <person name="Culley D."/>
            <person name="Magnuson J.K."/>
            <person name="James T.Y."/>
            <person name="O'Malley M.A."/>
            <person name="Stajich J.E."/>
            <person name="Spatafora J.W."/>
            <person name="Visel A."/>
            <person name="Grigoriev I.V."/>
        </authorList>
    </citation>
    <scope>NUCLEOTIDE SEQUENCE [LARGE SCALE GENOMIC DNA]</scope>
    <source>
        <strain evidence="1 2">S4</strain>
    </source>
</reference>
<accession>A0A1Y1XDR5</accession>
<organism evidence="1 2">
    <name type="scientific">Anaeromyces robustus</name>
    <dbReference type="NCBI Taxonomy" id="1754192"/>
    <lineage>
        <taxon>Eukaryota</taxon>
        <taxon>Fungi</taxon>
        <taxon>Fungi incertae sedis</taxon>
        <taxon>Chytridiomycota</taxon>
        <taxon>Chytridiomycota incertae sedis</taxon>
        <taxon>Neocallimastigomycetes</taxon>
        <taxon>Neocallimastigales</taxon>
        <taxon>Neocallimastigaceae</taxon>
        <taxon>Anaeromyces</taxon>
    </lineage>
</organism>
<protein>
    <submittedName>
        <fullName evidence="1">Uncharacterized protein</fullName>
    </submittedName>
</protein>
<name>A0A1Y1XDR5_9FUNG</name>
<evidence type="ECO:0000313" key="1">
    <source>
        <dbReference type="EMBL" id="ORX83586.1"/>
    </source>
</evidence>
<keyword evidence="2" id="KW-1185">Reference proteome</keyword>
<dbReference type="EMBL" id="MCFG01000070">
    <property type="protein sequence ID" value="ORX83586.1"/>
    <property type="molecule type" value="Genomic_DNA"/>
</dbReference>
<evidence type="ECO:0000313" key="2">
    <source>
        <dbReference type="Proteomes" id="UP000193944"/>
    </source>
</evidence>
<sequence>MDNFKYLLYEKTYYNELDNICYYIQSKFPILGKITYKKNTDNYKYYLCTDKSYTLKLYSENYNGYILELLQPINDIFIINGVEKVVISQEINYTAFFGNLSYKIYNNEELDNSSGIRIFKNNTYYELVTYIKNNNIYIFYSNIPSNINNIKSKSVPLYNNDLDINNINLLENLLDKNVDLK</sequence>